<dbReference type="AlphaFoldDB" id="A0A1V9DDS7"/>
<evidence type="ECO:0000313" key="2">
    <source>
        <dbReference type="EMBL" id="OQP32013.1"/>
    </source>
</evidence>
<dbReference type="OrthoDB" id="9816014at2"/>
<protein>
    <submittedName>
        <fullName evidence="2">N-acetylglucosamine kinase</fullName>
    </submittedName>
</protein>
<reference evidence="2 3" key="1">
    <citation type="submission" date="2017-02" db="EMBL/GenBank/DDBJ databases">
        <title>Whole genome shotgun sequence of Pantoea agglomerans strain AS1 isolated from a cycad, Zamia floridana in Central Florida, USA.</title>
        <authorList>
            <person name="Lata P."/>
            <person name="Govindarajan S."/>
            <person name="Qi F."/>
            <person name="Li J.-L."/>
            <person name="Maurya S.K."/>
            <person name="Sahoo M.K."/>
        </authorList>
    </citation>
    <scope>NUCLEOTIDE SEQUENCE [LARGE SCALE GENOMIC DNA]</scope>
    <source>
        <strain evidence="2 3">AS1</strain>
    </source>
</reference>
<dbReference type="SUPFAM" id="SSF53067">
    <property type="entry name" value="Actin-like ATPase domain"/>
    <property type="match status" value="2"/>
</dbReference>
<evidence type="ECO:0000313" key="3">
    <source>
        <dbReference type="Proteomes" id="UP000192769"/>
    </source>
</evidence>
<name>A0A1V9DDS7_9GAMM</name>
<gene>
    <name evidence="2" type="ORF">B2J69_16305</name>
</gene>
<feature type="domain" description="ATPase BadF/BadG/BcrA/BcrD type" evidence="1">
    <location>
        <begin position="7"/>
        <end position="253"/>
    </location>
</feature>
<sequence>MDPDYYLGIDGGGTRCRARLTDAQGVLLAQAEGGPANVFAAYDAAIDALNALIARVTSEARIAAARLHIVAGLAGANVPSVQRRLAGWRPACASLRVVTDVEIACMGAHGGAPGAVFIVGTGSQGACWDGDSFTLLGGWGFALSDLGSGAILGQRALRLALLAHEAILPTSPLTQRLMARFEDEAETLLLWSQQATTADWGSVVPEVFAAAQQGDVHGLALVRQSAEEIALMAQPLLARQSGKLALMGGLAQPIAPYLPETLRRQLTTPQGDALSGALALARHR</sequence>
<dbReference type="InterPro" id="IPR052519">
    <property type="entry name" value="Euk-type_GlcNAc_Kinase"/>
</dbReference>
<dbReference type="CDD" id="cd24082">
    <property type="entry name" value="ASKHA_NBD_GspK-like"/>
    <property type="match status" value="1"/>
</dbReference>
<comment type="caution">
    <text evidence="2">The sequence shown here is derived from an EMBL/GenBank/DDBJ whole genome shotgun (WGS) entry which is preliminary data.</text>
</comment>
<organism evidence="2 3">
    <name type="scientific">Pantoea latae</name>
    <dbReference type="NCBI Taxonomy" id="1964541"/>
    <lineage>
        <taxon>Bacteria</taxon>
        <taxon>Pseudomonadati</taxon>
        <taxon>Pseudomonadota</taxon>
        <taxon>Gammaproteobacteria</taxon>
        <taxon>Enterobacterales</taxon>
        <taxon>Erwiniaceae</taxon>
        <taxon>Pantoea</taxon>
    </lineage>
</organism>
<dbReference type="Pfam" id="PF01869">
    <property type="entry name" value="BcrAD_BadFG"/>
    <property type="match status" value="1"/>
</dbReference>
<dbReference type="Proteomes" id="UP000192769">
    <property type="component" value="Unassembled WGS sequence"/>
</dbReference>
<keyword evidence="2" id="KW-0808">Transferase</keyword>
<dbReference type="PANTHER" id="PTHR43190">
    <property type="entry name" value="N-ACETYL-D-GLUCOSAMINE KINASE"/>
    <property type="match status" value="1"/>
</dbReference>
<keyword evidence="3" id="KW-1185">Reference proteome</keyword>
<keyword evidence="2" id="KW-0418">Kinase</keyword>
<proteinExistence type="predicted"/>
<dbReference type="RefSeq" id="WP_081140696.1">
    <property type="nucleotide sequence ID" value="NZ_MWUE01000024.1"/>
</dbReference>
<dbReference type="InterPro" id="IPR002731">
    <property type="entry name" value="ATPase_BadF"/>
</dbReference>
<dbReference type="EMBL" id="MWUE01000024">
    <property type="protein sequence ID" value="OQP32013.1"/>
    <property type="molecule type" value="Genomic_DNA"/>
</dbReference>
<dbReference type="InterPro" id="IPR043129">
    <property type="entry name" value="ATPase_NBD"/>
</dbReference>
<dbReference type="Gene3D" id="3.30.420.40">
    <property type="match status" value="2"/>
</dbReference>
<accession>A0A1V9DDS7</accession>
<evidence type="ECO:0000259" key="1">
    <source>
        <dbReference type="Pfam" id="PF01869"/>
    </source>
</evidence>
<dbReference type="GO" id="GO:0016301">
    <property type="term" value="F:kinase activity"/>
    <property type="evidence" value="ECO:0007669"/>
    <property type="project" value="UniProtKB-KW"/>
</dbReference>
<dbReference type="PANTHER" id="PTHR43190:SF3">
    <property type="entry name" value="N-ACETYL-D-GLUCOSAMINE KINASE"/>
    <property type="match status" value="1"/>
</dbReference>